<comment type="caution">
    <text evidence="5">The sequence shown here is derived from an EMBL/GenBank/DDBJ whole genome shotgun (WGS) entry which is preliminary data.</text>
</comment>
<evidence type="ECO:0000256" key="3">
    <source>
        <dbReference type="SAM" id="Phobius"/>
    </source>
</evidence>
<keyword evidence="3" id="KW-0812">Transmembrane</keyword>
<protein>
    <recommendedName>
        <fullName evidence="4">G domain-containing protein</fullName>
    </recommendedName>
</protein>
<dbReference type="GO" id="GO:0005525">
    <property type="term" value="F:GTP binding"/>
    <property type="evidence" value="ECO:0007669"/>
    <property type="project" value="InterPro"/>
</dbReference>
<keyword evidence="6" id="KW-1185">Reference proteome</keyword>
<feature type="compositionally biased region" description="Polar residues" evidence="2">
    <location>
        <begin position="323"/>
        <end position="346"/>
    </location>
</feature>
<keyword evidence="3" id="KW-1133">Transmembrane helix</keyword>
<organism evidence="5 6">
    <name type="scientific">Meripilus lineatus</name>
    <dbReference type="NCBI Taxonomy" id="2056292"/>
    <lineage>
        <taxon>Eukaryota</taxon>
        <taxon>Fungi</taxon>
        <taxon>Dikarya</taxon>
        <taxon>Basidiomycota</taxon>
        <taxon>Agaricomycotina</taxon>
        <taxon>Agaricomycetes</taxon>
        <taxon>Polyporales</taxon>
        <taxon>Meripilaceae</taxon>
        <taxon>Meripilus</taxon>
    </lineage>
</organism>
<feature type="transmembrane region" description="Helical" evidence="3">
    <location>
        <begin position="385"/>
        <end position="404"/>
    </location>
</feature>
<feature type="domain" description="G" evidence="4">
    <location>
        <begin position="14"/>
        <end position="71"/>
    </location>
</feature>
<dbReference type="Pfam" id="PF01926">
    <property type="entry name" value="MMR_HSR1"/>
    <property type="match status" value="1"/>
</dbReference>
<evidence type="ECO:0000256" key="2">
    <source>
        <dbReference type="SAM" id="MobiDB-lite"/>
    </source>
</evidence>
<dbReference type="CDD" id="cd00882">
    <property type="entry name" value="Ras_like_GTPase"/>
    <property type="match status" value="1"/>
</dbReference>
<dbReference type="Proteomes" id="UP001212997">
    <property type="component" value="Unassembled WGS sequence"/>
</dbReference>
<reference evidence="5" key="1">
    <citation type="submission" date="2022-07" db="EMBL/GenBank/DDBJ databases">
        <title>Genome Sequence of Physisporinus lineatus.</title>
        <authorList>
            <person name="Buettner E."/>
        </authorList>
    </citation>
    <scope>NUCLEOTIDE SEQUENCE</scope>
    <source>
        <strain evidence="5">VT162</strain>
    </source>
</reference>
<dbReference type="Gene3D" id="3.40.50.300">
    <property type="entry name" value="P-loop containing nucleotide triphosphate hydrolases"/>
    <property type="match status" value="1"/>
</dbReference>
<dbReference type="InterPro" id="IPR027417">
    <property type="entry name" value="P-loop_NTPase"/>
</dbReference>
<accession>A0AAD5YIY7</accession>
<keyword evidence="1" id="KW-0175">Coiled coil</keyword>
<evidence type="ECO:0000259" key="4">
    <source>
        <dbReference type="Pfam" id="PF01926"/>
    </source>
</evidence>
<dbReference type="AlphaFoldDB" id="A0AAD5YIY7"/>
<dbReference type="EMBL" id="JANAWD010000180">
    <property type="protein sequence ID" value="KAJ3484667.1"/>
    <property type="molecule type" value="Genomic_DNA"/>
</dbReference>
<evidence type="ECO:0000313" key="5">
    <source>
        <dbReference type="EMBL" id="KAJ3484667.1"/>
    </source>
</evidence>
<dbReference type="InterPro" id="IPR006073">
    <property type="entry name" value="GTP-bd"/>
</dbReference>
<feature type="coiled-coil region" evidence="1">
    <location>
        <begin position="222"/>
        <end position="282"/>
    </location>
</feature>
<name>A0AAD5YIY7_9APHY</name>
<dbReference type="SUPFAM" id="SSF52540">
    <property type="entry name" value="P-loop containing nucleoside triphosphate hydrolases"/>
    <property type="match status" value="1"/>
</dbReference>
<proteinExistence type="predicted"/>
<sequence length="408" mass="45997">MSHTTEHSQPEVLIAVMGCTGVGKSSFINLVSGSSLPVGNNLDSCTSGVLYSRSFDVAGRSVQLIDTPGFDDAVVSDFDTLKTIVHELHTLYEAGRNLTGILYLHRITDVRVGGSARKNLAVFTKLCGDGFLPNVVLVTTMWKTGMEREYEARENQLRTNVNLFQPFLEKGVTLSRHVNTRDSAATILKHIINKAPRAMRIQEELVIEKKDLGATEAAEFLDKEYRVRVENQRKQLEELREELRGAVLNQDVETENELQKTREGLEEQIKKMIDNVDHFSSQYAEERRHRAGTSGNIPSRYIQQNTLSDTYGLNVPVQSTDNFVSDTNSFKPTPTRRTSSRSNAGTRDTIRHDPEIEISYGSQDYSAAAPLLNEEQRGIQVCRPWSKWVIGLILAFWVFIMWVWNSVS</sequence>
<evidence type="ECO:0000313" key="6">
    <source>
        <dbReference type="Proteomes" id="UP001212997"/>
    </source>
</evidence>
<feature type="region of interest" description="Disordered" evidence="2">
    <location>
        <begin position="323"/>
        <end position="355"/>
    </location>
</feature>
<gene>
    <name evidence="5" type="ORF">NLI96_g5476</name>
</gene>
<keyword evidence="3" id="KW-0472">Membrane</keyword>
<evidence type="ECO:0000256" key="1">
    <source>
        <dbReference type="SAM" id="Coils"/>
    </source>
</evidence>